<reference evidence="1" key="1">
    <citation type="journal article" date="2021" name="Proc. Natl. Acad. Sci. U.S.A.">
        <title>A Catalog of Tens of Thousands of Viruses from Human Metagenomes Reveals Hidden Associations with Chronic Diseases.</title>
        <authorList>
            <person name="Tisza M.J."/>
            <person name="Buck C.B."/>
        </authorList>
    </citation>
    <scope>NUCLEOTIDE SEQUENCE</scope>
    <source>
        <strain evidence="1">CtXBg1</strain>
    </source>
</reference>
<name>A0A8S5SQZ5_9CAUD</name>
<accession>A0A8S5SQZ5</accession>
<organism evidence="1">
    <name type="scientific">Podoviridae sp. ctXBg1</name>
    <dbReference type="NCBI Taxonomy" id="2827739"/>
    <lineage>
        <taxon>Viruses</taxon>
        <taxon>Duplodnaviria</taxon>
        <taxon>Heunggongvirae</taxon>
        <taxon>Uroviricota</taxon>
        <taxon>Caudoviricetes</taxon>
    </lineage>
</organism>
<dbReference type="EMBL" id="BK032653">
    <property type="protein sequence ID" value="DAF53460.1"/>
    <property type="molecule type" value="Genomic_DNA"/>
</dbReference>
<proteinExistence type="predicted"/>
<evidence type="ECO:0000313" key="1">
    <source>
        <dbReference type="EMBL" id="DAF53460.1"/>
    </source>
</evidence>
<sequence>MEINQQQPKDRNQLLPPFAQDLLKRAAKTGRPYSKERTAAIDKAIQTIKRSCPQYFKE</sequence>
<protein>
    <submittedName>
        <fullName evidence="1">Uncharacterized protein</fullName>
    </submittedName>
</protein>